<organism evidence="3 4">
    <name type="scientific">Marinomonas alcarazii</name>
    <dbReference type="NCBI Taxonomy" id="491949"/>
    <lineage>
        <taxon>Bacteria</taxon>
        <taxon>Pseudomonadati</taxon>
        <taxon>Pseudomonadota</taxon>
        <taxon>Gammaproteobacteria</taxon>
        <taxon>Oceanospirillales</taxon>
        <taxon>Oceanospirillaceae</taxon>
        <taxon>Marinomonas</taxon>
    </lineage>
</organism>
<proteinExistence type="predicted"/>
<dbReference type="PANTHER" id="PTHR37024:SF5">
    <property type="entry name" value="IMPA N-TERMINAL DOMAIN-CONTAINING PROTEIN"/>
    <property type="match status" value="1"/>
</dbReference>
<dbReference type="PANTHER" id="PTHR37024">
    <property type="entry name" value="TYPE VI SECRETION SYSTEM DUF2094 AND IMPA-RELATED DOMAIN PROTEIN"/>
    <property type="match status" value="1"/>
</dbReference>
<evidence type="ECO:0000259" key="2">
    <source>
        <dbReference type="Pfam" id="PF06812"/>
    </source>
</evidence>
<feature type="transmembrane region" description="Helical" evidence="1">
    <location>
        <begin position="203"/>
        <end position="223"/>
    </location>
</feature>
<sequence length="225" mass="25676">MKNVIYIENKRFCIESDSSQIRDEERYCAIKDSINRRAALPKSSFDWGGIYTDAESLAETAGIDLIIASYFTVAAFKTQGFRGFANGLALVNAALLNQSTNDLKQHKLNKGLVGWIKKEIISDIGKLEPNYDALRDLYRCERECQILDDVLGDQQEMYEGAFEEVALQLLQHIERLEMRYHRSEKVQERVVEELSKFSWNDTVLVVAASLISAAFTFVVMTYLPK</sequence>
<feature type="domain" description="ImpA N-terminal" evidence="2">
    <location>
        <begin position="20"/>
        <end position="95"/>
    </location>
</feature>
<keyword evidence="4" id="KW-1185">Reference proteome</keyword>
<evidence type="ECO:0000313" key="3">
    <source>
        <dbReference type="EMBL" id="PYF77939.1"/>
    </source>
</evidence>
<keyword evidence="1" id="KW-0472">Membrane</keyword>
<dbReference type="Proteomes" id="UP000247551">
    <property type="component" value="Unassembled WGS sequence"/>
</dbReference>
<dbReference type="EMBL" id="QKLW01000015">
    <property type="protein sequence ID" value="PYF77939.1"/>
    <property type="molecule type" value="Genomic_DNA"/>
</dbReference>
<accession>A0A318V1X3</accession>
<keyword evidence="1" id="KW-1133">Transmembrane helix</keyword>
<gene>
    <name evidence="3" type="ORF">DFP75_1152</name>
</gene>
<comment type="caution">
    <text evidence="3">The sequence shown here is derived from an EMBL/GenBank/DDBJ whole genome shotgun (WGS) entry which is preliminary data.</text>
</comment>
<dbReference type="RefSeq" id="WP_110577437.1">
    <property type="nucleotide sequence ID" value="NZ_QKLW01000015.1"/>
</dbReference>
<dbReference type="AlphaFoldDB" id="A0A318V1X3"/>
<evidence type="ECO:0000256" key="1">
    <source>
        <dbReference type="SAM" id="Phobius"/>
    </source>
</evidence>
<evidence type="ECO:0000313" key="4">
    <source>
        <dbReference type="Proteomes" id="UP000247551"/>
    </source>
</evidence>
<reference evidence="3 4" key="1">
    <citation type="submission" date="2018-06" db="EMBL/GenBank/DDBJ databases">
        <title>Genomic Encyclopedia of Type Strains, Phase III (KMG-III): the genomes of soil and plant-associated and newly described type strains.</title>
        <authorList>
            <person name="Whitman W."/>
        </authorList>
    </citation>
    <scope>NUCLEOTIDE SEQUENCE [LARGE SCALE GENOMIC DNA]</scope>
    <source>
        <strain evidence="3 4">CECT 7730</strain>
    </source>
</reference>
<name>A0A318V1X3_9GAMM</name>
<keyword evidence="1" id="KW-0812">Transmembrane</keyword>
<dbReference type="InterPro" id="IPR010657">
    <property type="entry name" value="ImpA_N"/>
</dbReference>
<protein>
    <submittedName>
        <fullName evidence="3">Type VI secretion system protein VasL</fullName>
    </submittedName>
</protein>
<dbReference type="Pfam" id="PF06812">
    <property type="entry name" value="ImpA_N"/>
    <property type="match status" value="1"/>
</dbReference>